<organism evidence="1">
    <name type="scientific">Klebsiella pneumoniae</name>
    <dbReference type="NCBI Taxonomy" id="573"/>
    <lineage>
        <taxon>Bacteria</taxon>
        <taxon>Pseudomonadati</taxon>
        <taxon>Pseudomonadota</taxon>
        <taxon>Gammaproteobacteria</taxon>
        <taxon>Enterobacterales</taxon>
        <taxon>Enterobacteriaceae</taxon>
        <taxon>Klebsiella/Raoultella group</taxon>
        <taxon>Klebsiella</taxon>
        <taxon>Klebsiella pneumoniae complex</taxon>
    </lineage>
</organism>
<name>A0A486NLN6_KLEPN</name>
<sequence>MVISLNQGGIKTDGRGLRAANIFTRQVLTAHSLNKLLPVLRNGDDPDMAVWDLTTIALLSRSIMENFQALFFYGTEIISEEEADLRFHILQKDRNYKWRDIRVKADEPVETLEEFTTGLLEQQARIVNHEFYSSLSKGQKNSLKNRSEMYYSKAEFEARCPRLANIGLSHQLLSNLAHPLPLAIERIDELKGRGTPNDADINLAIFSLNVATDCLIGSIEEMGIKFADNIGVPYRSLIQELAKYPELT</sequence>
<evidence type="ECO:0000313" key="1">
    <source>
        <dbReference type="EMBL" id="VGL58738.1"/>
    </source>
</evidence>
<dbReference type="AlphaFoldDB" id="A0A486NLN6"/>
<dbReference type="EMBL" id="CAAHCR010000002">
    <property type="protein sequence ID" value="VGL58738.1"/>
    <property type="molecule type" value="Genomic_DNA"/>
</dbReference>
<reference evidence="1" key="1">
    <citation type="submission" date="2019-03" db="EMBL/GenBank/DDBJ databases">
        <authorList>
            <consortium name="Pathogen Informatics"/>
        </authorList>
    </citation>
    <scope>NUCLEOTIDE SEQUENCE</scope>
    <source>
        <strain evidence="1">5012STDY7626445</strain>
    </source>
</reference>
<protein>
    <submittedName>
        <fullName evidence="1">Uncharacterized protein</fullName>
    </submittedName>
</protein>
<gene>
    <name evidence="1" type="ORF">SAMEA4873647_01875</name>
</gene>
<accession>A0A486NLN6</accession>
<proteinExistence type="predicted"/>